<dbReference type="GO" id="GO:0004190">
    <property type="term" value="F:aspartic-type endopeptidase activity"/>
    <property type="evidence" value="ECO:0007669"/>
    <property type="project" value="InterPro"/>
</dbReference>
<dbReference type="AlphaFoldDB" id="A0A024RZS6"/>
<accession>A0A024RZS6</accession>
<dbReference type="Gene3D" id="2.40.70.10">
    <property type="entry name" value="Acid Proteases"/>
    <property type="match status" value="2"/>
</dbReference>
<feature type="chain" id="PRO_5001533519" evidence="3">
    <location>
        <begin position="17"/>
        <end position="372"/>
    </location>
</feature>
<dbReference type="InterPro" id="IPR021109">
    <property type="entry name" value="Peptidase_aspartic_dom_sf"/>
</dbReference>
<evidence type="ECO:0000256" key="3">
    <source>
        <dbReference type="SAM" id="SignalP"/>
    </source>
</evidence>
<feature type="domain" description="Peptidase A1" evidence="4">
    <location>
        <begin position="36"/>
        <end position="358"/>
    </location>
</feature>
<reference evidence="6" key="1">
    <citation type="journal article" date="2013" name="Ind. Biotechnol.">
        <title>Comparative genomics analysis of Trichoderma reesei strains.</title>
        <authorList>
            <person name="Koike H."/>
            <person name="Aerts A."/>
            <person name="LaButti K."/>
            <person name="Grigoriev I.V."/>
            <person name="Baker S.E."/>
        </authorList>
    </citation>
    <scope>NUCLEOTIDE SEQUENCE [LARGE SCALE GENOMIC DNA]</scope>
    <source>
        <strain evidence="6">ATCC 56765 / BCRC 32924 / NRRL 11460 / Rut C-30</strain>
    </source>
</reference>
<dbReference type="GO" id="GO:0006508">
    <property type="term" value="P:proteolysis"/>
    <property type="evidence" value="ECO:0007669"/>
    <property type="project" value="InterPro"/>
</dbReference>
<dbReference type="InterPro" id="IPR001461">
    <property type="entry name" value="Aspartic_peptidase_A1"/>
</dbReference>
<evidence type="ECO:0000259" key="4">
    <source>
        <dbReference type="PROSITE" id="PS51767"/>
    </source>
</evidence>
<dbReference type="HOGENOM" id="CLU_013253_9_1_1"/>
<comment type="similarity">
    <text evidence="1">Belongs to the peptidase A1 family.</text>
</comment>
<dbReference type="PRINTS" id="PR00792">
    <property type="entry name" value="PEPSIN"/>
</dbReference>
<feature type="active site" evidence="2">
    <location>
        <position position="54"/>
    </location>
</feature>
<dbReference type="PANTHER" id="PTHR47966:SF51">
    <property type="entry name" value="BETA-SITE APP-CLEAVING ENZYME, ISOFORM A-RELATED"/>
    <property type="match status" value="1"/>
</dbReference>
<name>A0A024RZS6_HYPJR</name>
<gene>
    <name evidence="5" type="ORF">M419DRAFT_39148</name>
</gene>
<dbReference type="InterPro" id="IPR033121">
    <property type="entry name" value="PEPTIDASE_A1"/>
</dbReference>
<dbReference type="OrthoDB" id="771136at2759"/>
<dbReference type="Pfam" id="PF00026">
    <property type="entry name" value="Asp"/>
    <property type="match status" value="1"/>
</dbReference>
<evidence type="ECO:0000256" key="1">
    <source>
        <dbReference type="ARBA" id="ARBA00007447"/>
    </source>
</evidence>
<evidence type="ECO:0000313" key="6">
    <source>
        <dbReference type="Proteomes" id="UP000024376"/>
    </source>
</evidence>
<feature type="signal peptide" evidence="3">
    <location>
        <begin position="1"/>
        <end position="16"/>
    </location>
</feature>
<dbReference type="Proteomes" id="UP000024376">
    <property type="component" value="Unassembled WGS sequence"/>
</dbReference>
<dbReference type="PROSITE" id="PS51767">
    <property type="entry name" value="PEPTIDASE_A1"/>
    <property type="match status" value="1"/>
</dbReference>
<dbReference type="SUPFAM" id="SSF50630">
    <property type="entry name" value="Acid proteases"/>
    <property type="match status" value="1"/>
</dbReference>
<dbReference type="GO" id="GO:0000324">
    <property type="term" value="C:fungal-type vacuole"/>
    <property type="evidence" value="ECO:0007669"/>
    <property type="project" value="TreeGrafter"/>
</dbReference>
<evidence type="ECO:0000256" key="2">
    <source>
        <dbReference type="PIRSR" id="PIRSR601461-1"/>
    </source>
</evidence>
<dbReference type="EMBL" id="KI911168">
    <property type="protein sequence ID" value="ETR97675.1"/>
    <property type="molecule type" value="Genomic_DNA"/>
</dbReference>
<dbReference type="KEGG" id="trr:M419DRAFT_39148"/>
<protein>
    <submittedName>
        <fullName evidence="5">Aspartic endopeptidase</fullName>
    </submittedName>
</protein>
<proteinExistence type="inferred from homology"/>
<dbReference type="PANTHER" id="PTHR47966">
    <property type="entry name" value="BETA-SITE APP-CLEAVING ENZYME, ISOFORM A-RELATED"/>
    <property type="match status" value="1"/>
</dbReference>
<evidence type="ECO:0000313" key="5">
    <source>
        <dbReference type="EMBL" id="ETR97675.1"/>
    </source>
</evidence>
<feature type="active site" evidence="2">
    <location>
        <position position="254"/>
    </location>
</feature>
<sequence length="372" mass="40355">MHAALVSLSIASLAAAALPEGVVEVPLQRIKNQTAYGVEFQVGNPPQKAVISADTGSPTYAFESPRNTVCQQGLCSAYGTYDNTTSTTSKWLSDGYSDMLIDHGFGSFINDTLRIGGVTLNDMMFGVVEQNFASFPINTQQTAIFGLGAFCQTPACDTYSTFLNQLYEHGAIARRAFSVYLGPNDPDATGSLLFGGIDLAKRQGPVHKLKVLDPTVTAANLQPNWVSLSSIELQLSNGTTITSTYDNGTYALWDTGSPGWYVQQDMFDALTSYWGLTNPNPNNDIIVDCKFREPSDDSLAVNIAPGVTINVPLSSLPIDNGDGTCTARVSPWGRVMGDTFLRNVYFTFDYEDLTVEFALVKYTDETNIVKIE</sequence>
<keyword evidence="3" id="KW-0732">Signal</keyword>
<organism evidence="5 6">
    <name type="scientific">Hypocrea jecorina (strain ATCC 56765 / BCRC 32924 / NRRL 11460 / Rut C-30)</name>
    <name type="common">Trichoderma reesei</name>
    <dbReference type="NCBI Taxonomy" id="1344414"/>
    <lineage>
        <taxon>Eukaryota</taxon>
        <taxon>Fungi</taxon>
        <taxon>Dikarya</taxon>
        <taxon>Ascomycota</taxon>
        <taxon>Pezizomycotina</taxon>
        <taxon>Sordariomycetes</taxon>
        <taxon>Hypocreomycetidae</taxon>
        <taxon>Hypocreales</taxon>
        <taxon>Hypocreaceae</taxon>
        <taxon>Trichoderma</taxon>
    </lineage>
</organism>